<dbReference type="CDD" id="cd04670">
    <property type="entry name" value="NUDIX_ASFGF2_Nudt6"/>
    <property type="match status" value="1"/>
</dbReference>
<keyword evidence="5" id="KW-1185">Reference proteome</keyword>
<comment type="similarity">
    <text evidence="1">Belongs to the Nudix hydrolase family.</text>
</comment>
<protein>
    <recommendedName>
        <fullName evidence="3">Nudix hydrolase domain-containing protein</fullName>
    </recommendedName>
</protein>
<dbReference type="InterPro" id="IPR003293">
    <property type="entry name" value="Nudix_hydrolase6-like"/>
</dbReference>
<dbReference type="InterPro" id="IPR000086">
    <property type="entry name" value="NUDIX_hydrolase_dom"/>
</dbReference>
<dbReference type="PANTHER" id="PTHR13994:SF29">
    <property type="entry name" value="NUDIX HYDROLASE 2"/>
    <property type="match status" value="1"/>
</dbReference>
<evidence type="ECO:0000313" key="5">
    <source>
        <dbReference type="Proteomes" id="UP000734854"/>
    </source>
</evidence>
<evidence type="ECO:0000256" key="2">
    <source>
        <dbReference type="ARBA" id="ARBA00022801"/>
    </source>
</evidence>
<dbReference type="GO" id="GO:0051287">
    <property type="term" value="F:NAD binding"/>
    <property type="evidence" value="ECO:0007669"/>
    <property type="project" value="TreeGrafter"/>
</dbReference>
<dbReference type="InterPro" id="IPR015797">
    <property type="entry name" value="NUDIX_hydrolase-like_dom_sf"/>
</dbReference>
<organism evidence="4 5">
    <name type="scientific">Zingiber officinale</name>
    <name type="common">Ginger</name>
    <name type="synonym">Amomum zingiber</name>
    <dbReference type="NCBI Taxonomy" id="94328"/>
    <lineage>
        <taxon>Eukaryota</taxon>
        <taxon>Viridiplantae</taxon>
        <taxon>Streptophyta</taxon>
        <taxon>Embryophyta</taxon>
        <taxon>Tracheophyta</taxon>
        <taxon>Spermatophyta</taxon>
        <taxon>Magnoliopsida</taxon>
        <taxon>Liliopsida</taxon>
        <taxon>Zingiberales</taxon>
        <taxon>Zingiberaceae</taxon>
        <taxon>Zingiber</taxon>
    </lineage>
</organism>
<dbReference type="AlphaFoldDB" id="A0A8J5LE12"/>
<dbReference type="Pfam" id="PF00293">
    <property type="entry name" value="NUDIX"/>
    <property type="match status" value="1"/>
</dbReference>
<name>A0A8J5LE12_ZINOF</name>
<dbReference type="SUPFAM" id="SSF55811">
    <property type="entry name" value="Nudix"/>
    <property type="match status" value="1"/>
</dbReference>
<dbReference type="GO" id="GO:0035529">
    <property type="term" value="F:NADH pyrophosphatase activity"/>
    <property type="evidence" value="ECO:0007669"/>
    <property type="project" value="TreeGrafter"/>
</dbReference>
<evidence type="ECO:0000256" key="1">
    <source>
        <dbReference type="ARBA" id="ARBA00005582"/>
    </source>
</evidence>
<dbReference type="Gene3D" id="3.40.630.30">
    <property type="match status" value="1"/>
</dbReference>
<proteinExistence type="inferred from homology"/>
<dbReference type="EMBL" id="JACMSC010000007">
    <property type="protein sequence ID" value="KAG6514771.1"/>
    <property type="molecule type" value="Genomic_DNA"/>
</dbReference>
<dbReference type="PROSITE" id="PS51462">
    <property type="entry name" value="NUDIX"/>
    <property type="match status" value="1"/>
</dbReference>
<dbReference type="GO" id="GO:0047631">
    <property type="term" value="F:ADP-ribose diphosphatase activity"/>
    <property type="evidence" value="ECO:0007669"/>
    <property type="project" value="TreeGrafter"/>
</dbReference>
<sequence>MRLVSTPQLPDACSAFPRRLLAERPVPCGSPFLLGLAPPKVVPSDFSLYLTGRTGSQPVTWSLFSKKNQSFMTSAFATQGEQVEVLHATNDDHGGVVVEVKDQMDSRTYVSSLRASLEIWRQQEKRGVWIKLPIELASLVQPTVEHLDASSDPSTPVLDIDPYEGFRYHHAEPNYLMLVYWIPATQNTLPVNATHRVGVGAFVMNDKREVLAVQEKSGKFRGSGVWKFPTGVVDPGEDIFAGAIDTEFIEVLAFRQCHKSFFDKSDLFFICMLRPISSDIKKQDSEVEAAEWIPIEQFAAQPFVEKHELLRHIIDLGLAKFQKGYAGFSPICIKSAFTSRQSSLYLNKRDLNQP</sequence>
<gene>
    <name evidence="4" type="ORF">ZIOFF_025141</name>
</gene>
<evidence type="ECO:0000259" key="3">
    <source>
        <dbReference type="PROSITE" id="PS51462"/>
    </source>
</evidence>
<dbReference type="InterPro" id="IPR040618">
    <property type="entry name" value="Pre-Nudix"/>
</dbReference>
<dbReference type="Pfam" id="PF18290">
    <property type="entry name" value="Nudix_hydro"/>
    <property type="match status" value="1"/>
</dbReference>
<evidence type="ECO:0000313" key="4">
    <source>
        <dbReference type="EMBL" id="KAG6514771.1"/>
    </source>
</evidence>
<dbReference type="Gene3D" id="3.90.79.10">
    <property type="entry name" value="Nucleoside Triphosphate Pyrophosphohydrolase"/>
    <property type="match status" value="1"/>
</dbReference>
<reference evidence="4 5" key="1">
    <citation type="submission" date="2020-08" db="EMBL/GenBank/DDBJ databases">
        <title>Plant Genome Project.</title>
        <authorList>
            <person name="Zhang R.-G."/>
        </authorList>
    </citation>
    <scope>NUCLEOTIDE SEQUENCE [LARGE SCALE GENOMIC DNA]</scope>
    <source>
        <tissue evidence="4">Rhizome</tissue>
    </source>
</reference>
<dbReference type="PANTHER" id="PTHR13994">
    <property type="entry name" value="NUDIX HYDROLASE RELATED"/>
    <property type="match status" value="1"/>
</dbReference>
<keyword evidence="2" id="KW-0378">Hydrolase</keyword>
<comment type="caution">
    <text evidence="4">The sequence shown here is derived from an EMBL/GenBank/DDBJ whole genome shotgun (WGS) entry which is preliminary data.</text>
</comment>
<feature type="domain" description="Nudix hydrolase" evidence="3">
    <location>
        <begin position="194"/>
        <end position="317"/>
    </location>
</feature>
<dbReference type="Proteomes" id="UP000734854">
    <property type="component" value="Unassembled WGS sequence"/>
</dbReference>
<accession>A0A8J5LE12</accession>
<dbReference type="FunFam" id="3.90.79.10:FF:000015">
    <property type="entry name" value="Nudix hydrolase 8"/>
    <property type="match status" value="1"/>
</dbReference>